<evidence type="ECO:0000313" key="7">
    <source>
        <dbReference type="EMBL" id="RQW64303.1"/>
    </source>
</evidence>
<evidence type="ECO:0000313" key="8">
    <source>
        <dbReference type="Proteomes" id="UP000281112"/>
    </source>
</evidence>
<reference evidence="7 8" key="1">
    <citation type="submission" date="2018-11" db="EMBL/GenBank/DDBJ databases">
        <title>Vibrio LJC006 sp. nov., isolated from seawater during the bloom of the enteromorpha.</title>
        <authorList>
            <person name="Liang J."/>
        </authorList>
    </citation>
    <scope>NUCLEOTIDE SEQUENCE [LARGE SCALE GENOMIC DNA]</scope>
    <source>
        <strain evidence="7 8">LJC006</strain>
    </source>
</reference>
<feature type="transmembrane region" description="Helical" evidence="6">
    <location>
        <begin position="190"/>
        <end position="209"/>
    </location>
</feature>
<evidence type="ECO:0000256" key="5">
    <source>
        <dbReference type="ARBA" id="ARBA00023136"/>
    </source>
</evidence>
<keyword evidence="2" id="KW-1003">Cell membrane</keyword>
<accession>A0A3N9TKD8</accession>
<proteinExistence type="predicted"/>
<evidence type="ECO:0000256" key="1">
    <source>
        <dbReference type="ARBA" id="ARBA00004651"/>
    </source>
</evidence>
<keyword evidence="8" id="KW-1185">Reference proteome</keyword>
<name>A0A3N9TKD8_9VIBR</name>
<evidence type="ECO:0000256" key="3">
    <source>
        <dbReference type="ARBA" id="ARBA00022692"/>
    </source>
</evidence>
<dbReference type="PANTHER" id="PTHR30086">
    <property type="entry name" value="ARGININE EXPORTER PROTEIN ARGO"/>
    <property type="match status" value="1"/>
</dbReference>
<dbReference type="EMBL" id="RJVQ01000002">
    <property type="protein sequence ID" value="RQW64303.1"/>
    <property type="molecule type" value="Genomic_DNA"/>
</dbReference>
<dbReference type="PANTHER" id="PTHR30086:SF20">
    <property type="entry name" value="ARGININE EXPORTER PROTEIN ARGO-RELATED"/>
    <property type="match status" value="1"/>
</dbReference>
<gene>
    <name evidence="7" type="ORF">EES38_06910</name>
</gene>
<protein>
    <submittedName>
        <fullName evidence="7">LysE family translocator</fullName>
    </submittedName>
</protein>
<feature type="transmembrane region" description="Helical" evidence="6">
    <location>
        <begin position="12"/>
        <end position="35"/>
    </location>
</feature>
<feature type="transmembrane region" description="Helical" evidence="6">
    <location>
        <begin position="47"/>
        <end position="70"/>
    </location>
</feature>
<evidence type="ECO:0000256" key="2">
    <source>
        <dbReference type="ARBA" id="ARBA00022475"/>
    </source>
</evidence>
<keyword evidence="3 6" id="KW-0812">Transmembrane</keyword>
<sequence>MVFTDPFFPSAFLTLALAHFVALLSPGQDFFLIVAHSVRNGLKGSRYICLGIASGNAFYIVVVLLCWQAINNHPELLNIIAGIGALYLIWLGWQLMKSCNRERNSSTDNTTSIFSAGRQFVIGFGSALLNPKNALFYMSLMAVILGDDVSLQQQIFAGIWMSLVVLLWDLLIAFTVGYRGIQTLFHRHLVMIERGAGLVLFAIGVSLLLSF</sequence>
<evidence type="ECO:0000256" key="6">
    <source>
        <dbReference type="SAM" id="Phobius"/>
    </source>
</evidence>
<comment type="caution">
    <text evidence="7">The sequence shown here is derived from an EMBL/GenBank/DDBJ whole genome shotgun (WGS) entry which is preliminary data.</text>
</comment>
<feature type="transmembrane region" description="Helical" evidence="6">
    <location>
        <begin position="157"/>
        <end position="178"/>
    </location>
</feature>
<keyword evidence="4 6" id="KW-1133">Transmembrane helix</keyword>
<dbReference type="AlphaFoldDB" id="A0A3N9TKD8"/>
<feature type="transmembrane region" description="Helical" evidence="6">
    <location>
        <begin position="76"/>
        <end position="93"/>
    </location>
</feature>
<comment type="subcellular location">
    <subcellularLocation>
        <location evidence="1">Cell membrane</location>
        <topology evidence="1">Multi-pass membrane protein</topology>
    </subcellularLocation>
</comment>
<keyword evidence="5 6" id="KW-0472">Membrane</keyword>
<dbReference type="OrthoDB" id="581870at2"/>
<dbReference type="Pfam" id="PF01810">
    <property type="entry name" value="LysE"/>
    <property type="match status" value="1"/>
</dbReference>
<feature type="transmembrane region" description="Helical" evidence="6">
    <location>
        <begin position="134"/>
        <end position="151"/>
    </location>
</feature>
<dbReference type="GO" id="GO:0005886">
    <property type="term" value="C:plasma membrane"/>
    <property type="evidence" value="ECO:0007669"/>
    <property type="project" value="UniProtKB-SubCell"/>
</dbReference>
<dbReference type="Proteomes" id="UP000281112">
    <property type="component" value="Unassembled WGS sequence"/>
</dbReference>
<dbReference type="InterPro" id="IPR001123">
    <property type="entry name" value="LeuE-type"/>
</dbReference>
<organism evidence="7 8">
    <name type="scientific">Vibrio viridaestus</name>
    <dbReference type="NCBI Taxonomy" id="2487322"/>
    <lineage>
        <taxon>Bacteria</taxon>
        <taxon>Pseudomonadati</taxon>
        <taxon>Pseudomonadota</taxon>
        <taxon>Gammaproteobacteria</taxon>
        <taxon>Vibrionales</taxon>
        <taxon>Vibrionaceae</taxon>
        <taxon>Vibrio</taxon>
    </lineage>
</organism>
<evidence type="ECO:0000256" key="4">
    <source>
        <dbReference type="ARBA" id="ARBA00022989"/>
    </source>
</evidence>
<dbReference type="GO" id="GO:0015171">
    <property type="term" value="F:amino acid transmembrane transporter activity"/>
    <property type="evidence" value="ECO:0007669"/>
    <property type="project" value="TreeGrafter"/>
</dbReference>
<dbReference type="RefSeq" id="WP_124936424.1">
    <property type="nucleotide sequence ID" value="NZ_RJVQ01000002.1"/>
</dbReference>